<dbReference type="InterPro" id="IPR005152">
    <property type="entry name" value="Lipase_secreted"/>
</dbReference>
<evidence type="ECO:0000313" key="1">
    <source>
        <dbReference type="EMBL" id="BBZ27172.1"/>
    </source>
</evidence>
<proteinExistence type="predicted"/>
<dbReference type="KEGG" id="mmag:MMAD_14670"/>
<dbReference type="PIRSF" id="PIRSF029171">
    <property type="entry name" value="Esterase_LipA"/>
    <property type="match status" value="1"/>
</dbReference>
<organism evidence="1 2">
    <name type="scientific">Mycolicibacterium madagascariense</name>
    <dbReference type="NCBI Taxonomy" id="212765"/>
    <lineage>
        <taxon>Bacteria</taxon>
        <taxon>Bacillati</taxon>
        <taxon>Actinomycetota</taxon>
        <taxon>Actinomycetes</taxon>
        <taxon>Mycobacteriales</taxon>
        <taxon>Mycobacteriaceae</taxon>
        <taxon>Mycolicibacterium</taxon>
    </lineage>
</organism>
<protein>
    <submittedName>
        <fullName evidence="1">Putative lipase</fullName>
    </submittedName>
</protein>
<reference evidence="1 2" key="1">
    <citation type="journal article" date="2019" name="Emerg. Microbes Infect.">
        <title>Comprehensive subspecies identification of 175 nontuberculous mycobacteria species based on 7547 genomic profiles.</title>
        <authorList>
            <person name="Matsumoto Y."/>
            <person name="Kinjo T."/>
            <person name="Motooka D."/>
            <person name="Nabeya D."/>
            <person name="Jung N."/>
            <person name="Uechi K."/>
            <person name="Horii T."/>
            <person name="Iida T."/>
            <person name="Fujita J."/>
            <person name="Nakamura S."/>
        </authorList>
    </citation>
    <scope>NUCLEOTIDE SEQUENCE [LARGE SCALE GENOMIC DNA]</scope>
    <source>
        <strain evidence="1 2">JCM 13574</strain>
    </source>
</reference>
<dbReference type="Proteomes" id="UP000466517">
    <property type="component" value="Chromosome"/>
</dbReference>
<dbReference type="EMBL" id="AP022610">
    <property type="protein sequence ID" value="BBZ27172.1"/>
    <property type="molecule type" value="Genomic_DNA"/>
</dbReference>
<gene>
    <name evidence="1" type="ORF">MMAD_14670</name>
</gene>
<dbReference type="Gene3D" id="3.40.50.1820">
    <property type="entry name" value="alpha/beta hydrolase"/>
    <property type="match status" value="2"/>
</dbReference>
<dbReference type="GO" id="GO:0016042">
    <property type="term" value="P:lipid catabolic process"/>
    <property type="evidence" value="ECO:0007669"/>
    <property type="project" value="InterPro"/>
</dbReference>
<dbReference type="AlphaFoldDB" id="A0A7I7XCK0"/>
<name>A0A7I7XCK0_9MYCO</name>
<dbReference type="PANTHER" id="PTHR34853">
    <property type="match status" value="1"/>
</dbReference>
<dbReference type="Pfam" id="PF03583">
    <property type="entry name" value="LIP"/>
    <property type="match status" value="1"/>
</dbReference>
<dbReference type="RefSeq" id="WP_163734572.1">
    <property type="nucleotide sequence ID" value="NZ_AP022610.1"/>
</dbReference>
<keyword evidence="2" id="KW-1185">Reference proteome</keyword>
<dbReference type="InterPro" id="IPR029058">
    <property type="entry name" value="AB_hydrolase_fold"/>
</dbReference>
<sequence length="412" mass="42312">MTRKIGLVALVVAIVAAGIAAVASASPLLLTVGAKVYDQFFTAIDGPPTPIGTADTSGAGPGSLVSATTMPGLASTIEARGLRAARVVYRSTSGDDGAPTVVSGSVFTPRGNPPAAGWPVVAFGHGTVGIEPQCGPSLSDSLDGQIAVVTVLTNLGYAVAVPDYQGLGTKGIHPYLDARTGGLNLIDAVRALKHTFPQVTNRWAAFGDSQGGAVAWAANEQAKGYAPDLDLVGAVALSPSADVVGLVAKAEQGTLTPDQRPAMQLLIESLARLHPDIDRDDYRHGAARQYWNALSVCVGDPSPARAEGAKRLLGTDFAPANPAAADRLTAALQAWALPHLPLSAPLSVSYGGRDPLIDAQWTTDAIKRSCALGGQITIAFDAQKGHEGADIAGQVQWMADRFAGKPAPNDCH</sequence>
<accession>A0A7I7XCK0</accession>
<dbReference type="SUPFAM" id="SSF53474">
    <property type="entry name" value="alpha/beta-Hydrolases"/>
    <property type="match status" value="1"/>
</dbReference>
<evidence type="ECO:0000313" key="2">
    <source>
        <dbReference type="Proteomes" id="UP000466517"/>
    </source>
</evidence>
<dbReference type="PANTHER" id="PTHR34853:SF1">
    <property type="entry name" value="LIPASE 5"/>
    <property type="match status" value="1"/>
</dbReference>
<dbReference type="GO" id="GO:0004806">
    <property type="term" value="F:triacylglycerol lipase activity"/>
    <property type="evidence" value="ECO:0007669"/>
    <property type="project" value="InterPro"/>
</dbReference>